<dbReference type="InterPro" id="IPR002110">
    <property type="entry name" value="Ankyrin_rpt"/>
</dbReference>
<dbReference type="OrthoDB" id="194358at2759"/>
<dbReference type="PANTHER" id="PTHR24189:SF50">
    <property type="entry name" value="ANKYRIN REPEAT AND SOCS BOX PROTEIN 2"/>
    <property type="match status" value="1"/>
</dbReference>
<dbReference type="PROSITE" id="PS50088">
    <property type="entry name" value="ANK_REPEAT"/>
    <property type="match status" value="5"/>
</dbReference>
<dbReference type="Proteomes" id="UP000037696">
    <property type="component" value="Unassembled WGS sequence"/>
</dbReference>
<dbReference type="InterPro" id="IPR036770">
    <property type="entry name" value="Ankyrin_rpt-contain_sf"/>
</dbReference>
<evidence type="ECO:0000313" key="5">
    <source>
        <dbReference type="Proteomes" id="UP000037696"/>
    </source>
</evidence>
<dbReference type="Pfam" id="PF12796">
    <property type="entry name" value="Ank_2"/>
    <property type="match status" value="2"/>
</dbReference>
<gene>
    <name evidence="4" type="ORF">ACN38_g8195</name>
</gene>
<name>A0A0M8P5Q0_9EURO</name>
<keyword evidence="5" id="KW-1185">Reference proteome</keyword>
<sequence length="497" mass="53957">MLEAGMSPDSLVTDDEGESSSALVYAARIRDNEVSVQMARLLLLHKADVSKPQTGEAVDSAISFRDEELVRILLSNGVQLPPRPLEEAVYSRCSKYIVEMLLDAGADIEEIPFLGKARTVLGYAVKEKNRELAQFLLSRGTNPDSLHPVDCHGPGPLARDSIDTWDLFQEYQMTALGMAAFKGNIPMMQILLAARATVNRMDTPDRYLNPLLLAVAEGKNEAARLLLEAGADLHVAERYKVSSGDREISLFKRALEANDLPMCQLLLANEGAAGAQLMKYYYSSQLWEHVKQNDTETVALLLQFGARANDLREGLPNSALGLAITQANWIMISLLQSARATRVGHAVPFIASVQTAQFLEHSNLLSQLLSANGQMILIEAILSQNDPLTNLLNSPPFGDGGMTALQQAAKQGNMELVDLFLKAGANVNQNPASRTGATALPFAAIQDHIGIARRLLDAGASVQAPRAERYGRTALEGAAEHGRLDMVQLLLNEGLLI</sequence>
<dbReference type="Pfam" id="PF00023">
    <property type="entry name" value="Ank"/>
    <property type="match status" value="1"/>
</dbReference>
<reference evidence="4 5" key="1">
    <citation type="submission" date="2015-08" db="EMBL/GenBank/DDBJ databases">
        <title>Genome sequencing of Penicillium nordicum.</title>
        <authorList>
            <person name="Nguyen H.D."/>
            <person name="Seifert K.A."/>
        </authorList>
    </citation>
    <scope>NUCLEOTIDE SEQUENCE [LARGE SCALE GENOMIC DNA]</scope>
    <source>
        <strain evidence="4 5">DAOMC 185683</strain>
    </source>
</reference>
<dbReference type="SMART" id="SM00248">
    <property type="entry name" value="ANK"/>
    <property type="match status" value="9"/>
</dbReference>
<dbReference type="EMBL" id="LHQQ01000147">
    <property type="protein sequence ID" value="KOS40940.1"/>
    <property type="molecule type" value="Genomic_DNA"/>
</dbReference>
<accession>A0A0M8P5Q0</accession>
<organism evidence="4 5">
    <name type="scientific">Penicillium nordicum</name>
    <dbReference type="NCBI Taxonomy" id="229535"/>
    <lineage>
        <taxon>Eukaryota</taxon>
        <taxon>Fungi</taxon>
        <taxon>Dikarya</taxon>
        <taxon>Ascomycota</taxon>
        <taxon>Pezizomycotina</taxon>
        <taxon>Eurotiomycetes</taxon>
        <taxon>Eurotiomycetidae</taxon>
        <taxon>Eurotiales</taxon>
        <taxon>Aspergillaceae</taxon>
        <taxon>Penicillium</taxon>
    </lineage>
</organism>
<evidence type="ECO:0000256" key="1">
    <source>
        <dbReference type="ARBA" id="ARBA00022737"/>
    </source>
</evidence>
<feature type="repeat" description="ANK" evidence="3">
    <location>
        <begin position="435"/>
        <end position="467"/>
    </location>
</feature>
<feature type="repeat" description="ANK" evidence="3">
    <location>
        <begin position="400"/>
        <end position="432"/>
    </location>
</feature>
<dbReference type="STRING" id="229535.A0A0M8P5Q0"/>
<evidence type="ECO:0000256" key="3">
    <source>
        <dbReference type="PROSITE-ProRule" id="PRU00023"/>
    </source>
</evidence>
<dbReference type="Gene3D" id="1.25.40.20">
    <property type="entry name" value="Ankyrin repeat-containing domain"/>
    <property type="match status" value="3"/>
</dbReference>
<keyword evidence="1" id="KW-0677">Repeat</keyword>
<dbReference type="PROSITE" id="PS50297">
    <property type="entry name" value="ANK_REP_REGION"/>
    <property type="match status" value="4"/>
</dbReference>
<protein>
    <submittedName>
        <fullName evidence="4">Uncharacterized protein</fullName>
    </submittedName>
</protein>
<dbReference type="InterPro" id="IPR050745">
    <property type="entry name" value="Multifunctional_regulatory"/>
</dbReference>
<evidence type="ECO:0000313" key="4">
    <source>
        <dbReference type="EMBL" id="KOS40940.1"/>
    </source>
</evidence>
<feature type="repeat" description="ANK" evidence="3">
    <location>
        <begin position="470"/>
        <end position="497"/>
    </location>
</feature>
<dbReference type="SUPFAM" id="SSF48403">
    <property type="entry name" value="Ankyrin repeat"/>
    <property type="match status" value="2"/>
</dbReference>
<dbReference type="AlphaFoldDB" id="A0A0M8P5Q0"/>
<dbReference type="PANTHER" id="PTHR24189">
    <property type="entry name" value="MYOTROPHIN"/>
    <property type="match status" value="1"/>
</dbReference>
<proteinExistence type="predicted"/>
<keyword evidence="2 3" id="KW-0040">ANK repeat</keyword>
<feature type="repeat" description="ANK" evidence="3">
    <location>
        <begin position="171"/>
        <end position="203"/>
    </location>
</feature>
<feature type="repeat" description="ANK" evidence="3">
    <location>
        <begin position="206"/>
        <end position="238"/>
    </location>
</feature>
<evidence type="ECO:0000256" key="2">
    <source>
        <dbReference type="ARBA" id="ARBA00023043"/>
    </source>
</evidence>
<comment type="caution">
    <text evidence="4">The sequence shown here is derived from an EMBL/GenBank/DDBJ whole genome shotgun (WGS) entry which is preliminary data.</text>
</comment>